<keyword evidence="1" id="KW-0808">Transferase</keyword>
<gene>
    <name evidence="3" type="ORF">J6I44_15305</name>
</gene>
<dbReference type="Pfam" id="PF13649">
    <property type="entry name" value="Methyltransf_25"/>
    <property type="match status" value="1"/>
</dbReference>
<dbReference type="GO" id="GO:0008168">
    <property type="term" value="F:methyltransferase activity"/>
    <property type="evidence" value="ECO:0007669"/>
    <property type="project" value="UniProtKB-KW"/>
</dbReference>
<organism evidence="3 4">
    <name type="scientific">Fodinibius salsisoli</name>
    <dbReference type="NCBI Taxonomy" id="2820877"/>
    <lineage>
        <taxon>Bacteria</taxon>
        <taxon>Pseudomonadati</taxon>
        <taxon>Balneolota</taxon>
        <taxon>Balneolia</taxon>
        <taxon>Balneolales</taxon>
        <taxon>Balneolaceae</taxon>
        <taxon>Fodinibius</taxon>
    </lineage>
</organism>
<dbReference type="EMBL" id="JAGGJA010000011">
    <property type="protein sequence ID" value="MCW9708232.1"/>
    <property type="molecule type" value="Genomic_DNA"/>
</dbReference>
<dbReference type="PANTHER" id="PTHR43861">
    <property type="entry name" value="TRANS-ACONITATE 2-METHYLTRANSFERASE-RELATED"/>
    <property type="match status" value="1"/>
</dbReference>
<dbReference type="InterPro" id="IPR041698">
    <property type="entry name" value="Methyltransf_25"/>
</dbReference>
<comment type="caution">
    <text evidence="3">The sequence shown here is derived from an EMBL/GenBank/DDBJ whole genome shotgun (WGS) entry which is preliminary data.</text>
</comment>
<dbReference type="GO" id="GO:0032259">
    <property type="term" value="P:methylation"/>
    <property type="evidence" value="ECO:0007669"/>
    <property type="project" value="UniProtKB-KW"/>
</dbReference>
<accession>A0ABT3PQT1</accession>
<dbReference type="Proteomes" id="UP001207918">
    <property type="component" value="Unassembled WGS sequence"/>
</dbReference>
<dbReference type="CDD" id="cd02440">
    <property type="entry name" value="AdoMet_MTases"/>
    <property type="match status" value="1"/>
</dbReference>
<dbReference type="Gene3D" id="3.40.50.150">
    <property type="entry name" value="Vaccinia Virus protein VP39"/>
    <property type="match status" value="1"/>
</dbReference>
<keyword evidence="4" id="KW-1185">Reference proteome</keyword>
<sequence length="262" mass="30796">MNIKERPAYTTLAEIYDAVMQEVNYDFWADFLDALMLQHHPNPESVMELACGTGSLALSLDELECYEMWGTDRSPEMIAKARQKNKDRMCSVNFSVMNFLDITIDRTFDVVICVFDSINYLHEPKQVLRFLQECQKLLGPKSLLIFDFTTPINSMEAIDYLNNEEDTTDNHFHFLRRSTYDAEKQIHTNRFEIQKLSADHQTVEEEFVEVHRQKIYTLQQMLDIIDQTPYTVVAKYNEFEFEEANEESLRITMVLQCLHTQS</sequence>
<dbReference type="Gene3D" id="2.20.25.110">
    <property type="entry name" value="S-adenosyl-L-methionine-dependent methyltransferases"/>
    <property type="match status" value="1"/>
</dbReference>
<proteinExistence type="predicted"/>
<dbReference type="InterPro" id="IPR029063">
    <property type="entry name" value="SAM-dependent_MTases_sf"/>
</dbReference>
<evidence type="ECO:0000256" key="1">
    <source>
        <dbReference type="ARBA" id="ARBA00022679"/>
    </source>
</evidence>
<dbReference type="RefSeq" id="WP_265767018.1">
    <property type="nucleotide sequence ID" value="NZ_JAGGJA010000011.1"/>
</dbReference>
<name>A0ABT3PQT1_9BACT</name>
<dbReference type="SUPFAM" id="SSF53335">
    <property type="entry name" value="S-adenosyl-L-methionine-dependent methyltransferases"/>
    <property type="match status" value="1"/>
</dbReference>
<feature type="domain" description="Methyltransferase" evidence="2">
    <location>
        <begin position="46"/>
        <end position="140"/>
    </location>
</feature>
<evidence type="ECO:0000313" key="3">
    <source>
        <dbReference type="EMBL" id="MCW9708232.1"/>
    </source>
</evidence>
<protein>
    <submittedName>
        <fullName evidence="3">Class I SAM-dependent methyltransferase</fullName>
    </submittedName>
</protein>
<keyword evidence="3" id="KW-0489">Methyltransferase</keyword>
<reference evidence="3 4" key="1">
    <citation type="submission" date="2021-03" db="EMBL/GenBank/DDBJ databases">
        <title>Aliifodinibius sp. nov., a new bacterium isolated from saline soil.</title>
        <authorList>
            <person name="Galisteo C."/>
            <person name="De La Haba R."/>
            <person name="Sanchez-Porro C."/>
            <person name="Ventosa A."/>
        </authorList>
    </citation>
    <scope>NUCLEOTIDE SEQUENCE [LARGE SCALE GENOMIC DNA]</scope>
    <source>
        <strain evidence="3 4">1BSP15-2V2</strain>
    </source>
</reference>
<evidence type="ECO:0000259" key="2">
    <source>
        <dbReference type="Pfam" id="PF13649"/>
    </source>
</evidence>
<evidence type="ECO:0000313" key="4">
    <source>
        <dbReference type="Proteomes" id="UP001207918"/>
    </source>
</evidence>